<protein>
    <submittedName>
        <fullName evidence="2">Phosphohydrolase</fullName>
    </submittedName>
</protein>
<dbReference type="InterPro" id="IPR012349">
    <property type="entry name" value="Split_barrel_FMN-bd"/>
</dbReference>
<evidence type="ECO:0000313" key="3">
    <source>
        <dbReference type="Proteomes" id="UP000027778"/>
    </source>
</evidence>
<dbReference type="InterPro" id="IPR024029">
    <property type="entry name" value="Pyridox_Oxase_FMN-dep"/>
</dbReference>
<dbReference type="EMBL" id="JOTM01000009">
    <property type="protein sequence ID" value="KEK24156.1"/>
    <property type="molecule type" value="Genomic_DNA"/>
</dbReference>
<keyword evidence="3" id="KW-1185">Reference proteome</keyword>
<dbReference type="eggNOG" id="COG3576">
    <property type="taxonomic scope" value="Bacteria"/>
</dbReference>
<proteinExistence type="predicted"/>
<dbReference type="Gene3D" id="2.30.110.10">
    <property type="entry name" value="Electron Transport, Fmn-binding Protein, Chain A"/>
    <property type="match status" value="1"/>
</dbReference>
<gene>
    <name evidence="2" type="ORF">BAGA_29325</name>
</gene>
<dbReference type="PANTHER" id="PTHR42815:SF2">
    <property type="entry name" value="FAD-BINDING, PUTATIVE (AFU_ORTHOLOGUE AFUA_6G07600)-RELATED"/>
    <property type="match status" value="1"/>
</dbReference>
<dbReference type="PANTHER" id="PTHR42815">
    <property type="entry name" value="FAD-BINDING, PUTATIVE (AFU_ORTHOLOGUE AFUA_6G07600)-RELATED"/>
    <property type="match status" value="1"/>
</dbReference>
<dbReference type="RefSeq" id="WP_033674786.1">
    <property type="nucleotide sequence ID" value="NZ_JOTM01000009.1"/>
</dbReference>
<organism evidence="2 3">
    <name type="scientific">Bacillus gaemokensis</name>
    <dbReference type="NCBI Taxonomy" id="574375"/>
    <lineage>
        <taxon>Bacteria</taxon>
        <taxon>Bacillati</taxon>
        <taxon>Bacillota</taxon>
        <taxon>Bacilli</taxon>
        <taxon>Bacillales</taxon>
        <taxon>Bacillaceae</taxon>
        <taxon>Bacillus</taxon>
        <taxon>Bacillus cereus group</taxon>
    </lineage>
</organism>
<dbReference type="STRING" id="574375.AZF08_11465"/>
<dbReference type="SUPFAM" id="SSF50475">
    <property type="entry name" value="FMN-binding split barrel"/>
    <property type="match status" value="1"/>
</dbReference>
<sequence>MGIEKKEKNSFISTEDELRLILGYPSERAVKKVIPSLDHHCREFLSKSPFLVMSTSDKFGHCDASPRGDAPGFVYVLNENQIVIPERPGNRRVDSILNILSNPQVGLIFFIPGLGESLRINGCAAITKDEEILEKMQVNGRSPLLGIVVEIEECFIHCAKAFIRSKLWEPDSWLDKEKLPSAARMLVDHTKVNTNEEEVARSLEESYTKRLY</sequence>
<comment type="caution">
    <text evidence="2">The sequence shown here is derived from an EMBL/GenBank/DDBJ whole genome shotgun (WGS) entry which is preliminary data.</text>
</comment>
<dbReference type="NCBIfam" id="TIGR04025">
    <property type="entry name" value="PPOX_FMN_DR2398"/>
    <property type="match status" value="1"/>
</dbReference>
<dbReference type="GO" id="GO:0016787">
    <property type="term" value="F:hydrolase activity"/>
    <property type="evidence" value="ECO:0007669"/>
    <property type="project" value="UniProtKB-KW"/>
</dbReference>
<feature type="domain" description="Pyridoxamine 5'-phosphate oxidase N-terminal" evidence="1">
    <location>
        <begin position="37"/>
        <end position="157"/>
    </location>
</feature>
<reference evidence="2 3" key="1">
    <citation type="submission" date="2014-06" db="EMBL/GenBank/DDBJ databases">
        <title>Draft genome sequence of Bacillus gaemokensis JCM 15801 (MCCC 1A00707).</title>
        <authorList>
            <person name="Lai Q."/>
            <person name="Liu Y."/>
            <person name="Shao Z."/>
        </authorList>
    </citation>
    <scope>NUCLEOTIDE SEQUENCE [LARGE SCALE GENOMIC DNA]</scope>
    <source>
        <strain evidence="2 3">JCM 15801</strain>
    </source>
</reference>
<dbReference type="OrthoDB" id="9796486at2"/>
<accession>A0A073KCA5</accession>
<keyword evidence="2" id="KW-0378">Hydrolase</keyword>
<dbReference type="AlphaFoldDB" id="A0A073KCA5"/>
<evidence type="ECO:0000259" key="1">
    <source>
        <dbReference type="Pfam" id="PF01243"/>
    </source>
</evidence>
<dbReference type="Proteomes" id="UP000027778">
    <property type="component" value="Unassembled WGS sequence"/>
</dbReference>
<dbReference type="InterPro" id="IPR011576">
    <property type="entry name" value="Pyridox_Oxase_N"/>
</dbReference>
<evidence type="ECO:0000313" key="2">
    <source>
        <dbReference type="EMBL" id="KEK24156.1"/>
    </source>
</evidence>
<name>A0A073KCA5_9BACI</name>
<dbReference type="Pfam" id="PF01243">
    <property type="entry name" value="PNPOx_N"/>
    <property type="match status" value="1"/>
</dbReference>